<evidence type="ECO:0000313" key="1">
    <source>
        <dbReference type="EMBL" id="VVP28435.1"/>
    </source>
</evidence>
<accession>A0ABD7VKS7</accession>
<dbReference type="Proteomes" id="UP000325779">
    <property type="component" value="Unassembled WGS sequence"/>
</dbReference>
<comment type="caution">
    <text evidence="1">The sequence shown here is derived from an EMBL/GenBank/DDBJ whole genome shotgun (WGS) entry which is preliminary data.</text>
</comment>
<dbReference type="AlphaFoldDB" id="A0ABD7VKS7"/>
<protein>
    <submittedName>
        <fullName evidence="1">Uncharacterized protein</fullName>
    </submittedName>
</protein>
<dbReference type="EMBL" id="CABVIJ010000021">
    <property type="protein sequence ID" value="VVP28435.1"/>
    <property type="molecule type" value="Genomic_DNA"/>
</dbReference>
<reference evidence="1 2" key="1">
    <citation type="submission" date="2019-09" db="EMBL/GenBank/DDBJ databases">
        <authorList>
            <person name="Chandra G."/>
            <person name="Truman W A."/>
        </authorList>
    </citation>
    <scope>NUCLEOTIDE SEQUENCE [LARGE SCALE GENOMIC DNA]</scope>
    <source>
        <strain evidence="1">PS732</strain>
    </source>
</reference>
<sequence length="54" mass="6018">MDDAQETRKRAEWIGPFYTVLNKGLFAKATGQGLKSGHRRQPFKPFGAPVGWAV</sequence>
<organism evidence="1 2">
    <name type="scientific">Pseudomonas fluorescens</name>
    <dbReference type="NCBI Taxonomy" id="294"/>
    <lineage>
        <taxon>Bacteria</taxon>
        <taxon>Pseudomonadati</taxon>
        <taxon>Pseudomonadota</taxon>
        <taxon>Gammaproteobacteria</taxon>
        <taxon>Pseudomonadales</taxon>
        <taxon>Pseudomonadaceae</taxon>
        <taxon>Pseudomonas</taxon>
    </lineage>
</organism>
<evidence type="ECO:0000313" key="2">
    <source>
        <dbReference type="Proteomes" id="UP000325779"/>
    </source>
</evidence>
<name>A0ABD7VKS7_PSEFL</name>
<gene>
    <name evidence="1" type="ORF">PS732_04261</name>
</gene>
<proteinExistence type="predicted"/>